<dbReference type="InterPro" id="IPR002575">
    <property type="entry name" value="Aminoglycoside_PTrfase"/>
</dbReference>
<keyword evidence="3" id="KW-1185">Reference proteome</keyword>
<evidence type="ECO:0000259" key="1">
    <source>
        <dbReference type="Pfam" id="PF01636"/>
    </source>
</evidence>
<dbReference type="EMBL" id="JBHTEE010000001">
    <property type="protein sequence ID" value="MFC7605528.1"/>
    <property type="molecule type" value="Genomic_DNA"/>
</dbReference>
<gene>
    <name evidence="2" type="ORF">ACFQVD_36050</name>
</gene>
<dbReference type="Gene3D" id="3.90.1200.10">
    <property type="match status" value="1"/>
</dbReference>
<dbReference type="Proteomes" id="UP001596514">
    <property type="component" value="Unassembled WGS sequence"/>
</dbReference>
<evidence type="ECO:0000313" key="2">
    <source>
        <dbReference type="EMBL" id="MFC7605528.1"/>
    </source>
</evidence>
<protein>
    <submittedName>
        <fullName evidence="2">Phosphotransferase enzyme family protein</fullName>
    </submittedName>
</protein>
<reference evidence="3" key="1">
    <citation type="journal article" date="2019" name="Int. J. Syst. Evol. Microbiol.">
        <title>The Global Catalogue of Microorganisms (GCM) 10K type strain sequencing project: providing services to taxonomists for standard genome sequencing and annotation.</title>
        <authorList>
            <consortium name="The Broad Institute Genomics Platform"/>
            <consortium name="The Broad Institute Genome Sequencing Center for Infectious Disease"/>
            <person name="Wu L."/>
            <person name="Ma J."/>
        </authorList>
    </citation>
    <scope>NUCLEOTIDE SEQUENCE [LARGE SCALE GENOMIC DNA]</scope>
    <source>
        <strain evidence="3">JCM 10083</strain>
    </source>
</reference>
<sequence length="296" mass="31500">MRVCGPLDVGDKRGLIPTGRVPAAEIAKARDVALKSAAFDGVAGPYDPGATVVYGRRTAVKVQHRLHERLGTALRMESMRKAAGLRVPALLDAGTVRTASGPRWWLVLERIGGSPGERPTPAQQRGLGEQLRRWHGATDQGGLRLDEPGALGVLLGSARNLAARDYPAISHLFDQACAGQPMTAIHGDAAVGHNVLFEGDDLLAVLDPGAVEVGPPMLDLAWCLAVDLPRGAHPRWLLEGYGTDAVDQEALDALLPLMILRRLIDTRFEGSAEDSRWLATWLSANAPGLLPLASAP</sequence>
<dbReference type="InterPro" id="IPR011009">
    <property type="entry name" value="Kinase-like_dom_sf"/>
</dbReference>
<feature type="domain" description="Aminoglycoside phosphotransferase" evidence="1">
    <location>
        <begin position="81"/>
        <end position="238"/>
    </location>
</feature>
<organism evidence="2 3">
    <name type="scientific">Streptosporangium amethystogenes subsp. fukuiense</name>
    <dbReference type="NCBI Taxonomy" id="698418"/>
    <lineage>
        <taxon>Bacteria</taxon>
        <taxon>Bacillati</taxon>
        <taxon>Actinomycetota</taxon>
        <taxon>Actinomycetes</taxon>
        <taxon>Streptosporangiales</taxon>
        <taxon>Streptosporangiaceae</taxon>
        <taxon>Streptosporangium</taxon>
    </lineage>
</organism>
<evidence type="ECO:0000313" key="3">
    <source>
        <dbReference type="Proteomes" id="UP001596514"/>
    </source>
</evidence>
<dbReference type="Pfam" id="PF01636">
    <property type="entry name" value="APH"/>
    <property type="match status" value="1"/>
</dbReference>
<dbReference type="RefSeq" id="WP_343969089.1">
    <property type="nucleotide sequence ID" value="NZ_BAAAGK010000072.1"/>
</dbReference>
<accession>A0ABW2T9Z3</accession>
<proteinExistence type="predicted"/>
<dbReference type="SUPFAM" id="SSF56112">
    <property type="entry name" value="Protein kinase-like (PK-like)"/>
    <property type="match status" value="1"/>
</dbReference>
<name>A0ABW2T9Z3_9ACTN</name>
<comment type="caution">
    <text evidence="2">The sequence shown here is derived from an EMBL/GenBank/DDBJ whole genome shotgun (WGS) entry which is preliminary data.</text>
</comment>